<accession>A0A7Y0FMI6</accession>
<protein>
    <submittedName>
        <fullName evidence="1">Uncharacterized protein</fullName>
    </submittedName>
</protein>
<sequence length="225" mass="24871">MPTKANTPAPVAPAAETLTAQLPVPSRAYLTATVDEASGEVVERPRFKYLPGHPRQIRFDGKAGCFNIGGGDILGKSLTFIPLALRVFADDLFNMGRKVWAELFYADEKGIVCGVLFHGYSAENLQHLNADLFYDDLHLTDVQLTATAVKKENKKVGGSYFIAEFSFQAADPAEVQARREFAEDFDLYREETLTTTAELRILTGYRVPDRYQLPAEPEPAQLPAA</sequence>
<dbReference type="Proteomes" id="UP000559626">
    <property type="component" value="Unassembled WGS sequence"/>
</dbReference>
<evidence type="ECO:0000313" key="1">
    <source>
        <dbReference type="EMBL" id="NML65923.1"/>
    </source>
</evidence>
<dbReference type="EMBL" id="JABBGH010000002">
    <property type="protein sequence ID" value="NML65923.1"/>
    <property type="molecule type" value="Genomic_DNA"/>
</dbReference>
<organism evidence="1 2">
    <name type="scientific">Hymenobacter polaris</name>
    <dbReference type="NCBI Taxonomy" id="2682546"/>
    <lineage>
        <taxon>Bacteria</taxon>
        <taxon>Pseudomonadati</taxon>
        <taxon>Bacteroidota</taxon>
        <taxon>Cytophagia</taxon>
        <taxon>Cytophagales</taxon>
        <taxon>Hymenobacteraceae</taxon>
        <taxon>Hymenobacter</taxon>
    </lineage>
</organism>
<reference evidence="1 2" key="1">
    <citation type="submission" date="2020-04" db="EMBL/GenBank/DDBJ databases">
        <title>Hymenobacter polaris sp. nov., isolated from Arctic soil.</title>
        <authorList>
            <person name="Dahal R.H."/>
        </authorList>
    </citation>
    <scope>NUCLEOTIDE SEQUENCE [LARGE SCALE GENOMIC DNA]</scope>
    <source>
        <strain evidence="1 2">RP-2-7</strain>
    </source>
</reference>
<dbReference type="RefSeq" id="WP_169531555.1">
    <property type="nucleotide sequence ID" value="NZ_JABBGH010000002.1"/>
</dbReference>
<gene>
    <name evidence="1" type="ORF">HHL22_11970</name>
</gene>
<keyword evidence="2" id="KW-1185">Reference proteome</keyword>
<dbReference type="AlphaFoldDB" id="A0A7Y0FMI6"/>
<comment type="caution">
    <text evidence="1">The sequence shown here is derived from an EMBL/GenBank/DDBJ whole genome shotgun (WGS) entry which is preliminary data.</text>
</comment>
<evidence type="ECO:0000313" key="2">
    <source>
        <dbReference type="Proteomes" id="UP000559626"/>
    </source>
</evidence>
<proteinExistence type="predicted"/>
<name>A0A7Y0FMI6_9BACT</name>